<name>A8XP71_CAEBR</name>
<dbReference type="GeneID" id="8583928"/>
<dbReference type="Proteomes" id="UP000008549">
    <property type="component" value="Unassembled WGS sequence"/>
</dbReference>
<accession>A8XP71</accession>
<evidence type="ECO:0000256" key="3">
    <source>
        <dbReference type="SAM" id="SignalP"/>
    </source>
</evidence>
<feature type="compositionally biased region" description="Pro residues" evidence="1">
    <location>
        <begin position="25"/>
        <end position="41"/>
    </location>
</feature>
<evidence type="ECO:0000313" key="4">
    <source>
        <dbReference type="EMBL" id="CAP34551.2"/>
    </source>
</evidence>
<reference evidence="4 5" key="1">
    <citation type="journal article" date="2003" name="PLoS Biol.">
        <title>The genome sequence of Caenorhabditis briggsae: a platform for comparative genomics.</title>
        <authorList>
            <person name="Stein L.D."/>
            <person name="Bao Z."/>
            <person name="Blasiar D."/>
            <person name="Blumenthal T."/>
            <person name="Brent M.R."/>
            <person name="Chen N."/>
            <person name="Chinwalla A."/>
            <person name="Clarke L."/>
            <person name="Clee C."/>
            <person name="Coghlan A."/>
            <person name="Coulson A."/>
            <person name="D'Eustachio P."/>
            <person name="Fitch D.H."/>
            <person name="Fulton L.A."/>
            <person name="Fulton R.E."/>
            <person name="Griffiths-Jones S."/>
            <person name="Harris T.W."/>
            <person name="Hillier L.W."/>
            <person name="Kamath R."/>
            <person name="Kuwabara P.E."/>
            <person name="Mardis E.R."/>
            <person name="Marra M.A."/>
            <person name="Miner T.L."/>
            <person name="Minx P."/>
            <person name="Mullikin J.C."/>
            <person name="Plumb R.W."/>
            <person name="Rogers J."/>
            <person name="Schein J.E."/>
            <person name="Sohrmann M."/>
            <person name="Spieth J."/>
            <person name="Stajich J.E."/>
            <person name="Wei C."/>
            <person name="Willey D."/>
            <person name="Wilson R.K."/>
            <person name="Durbin R."/>
            <person name="Waterston R.H."/>
        </authorList>
    </citation>
    <scope>NUCLEOTIDE SEQUENCE [LARGE SCALE GENOMIC DNA]</scope>
    <source>
        <strain evidence="4 5">AF16</strain>
    </source>
</reference>
<dbReference type="InParanoid" id="A8XP71"/>
<evidence type="ECO:0000313" key="5">
    <source>
        <dbReference type="Proteomes" id="UP000008549"/>
    </source>
</evidence>
<evidence type="ECO:0000256" key="1">
    <source>
        <dbReference type="SAM" id="MobiDB-lite"/>
    </source>
</evidence>
<feature type="compositionally biased region" description="Basic residues" evidence="1">
    <location>
        <begin position="162"/>
        <end position="184"/>
    </location>
</feature>
<feature type="compositionally biased region" description="Basic residues" evidence="1">
    <location>
        <begin position="460"/>
        <end position="469"/>
    </location>
</feature>
<organism evidence="4 5">
    <name type="scientific">Caenorhabditis briggsae</name>
    <dbReference type="NCBI Taxonomy" id="6238"/>
    <lineage>
        <taxon>Eukaryota</taxon>
        <taxon>Metazoa</taxon>
        <taxon>Ecdysozoa</taxon>
        <taxon>Nematoda</taxon>
        <taxon>Chromadorea</taxon>
        <taxon>Rhabditida</taxon>
        <taxon>Rhabditina</taxon>
        <taxon>Rhabditomorpha</taxon>
        <taxon>Rhabditoidea</taxon>
        <taxon>Rhabditidae</taxon>
        <taxon>Peloderinae</taxon>
        <taxon>Caenorhabditis</taxon>
    </lineage>
</organism>
<feature type="compositionally biased region" description="Low complexity" evidence="1">
    <location>
        <begin position="120"/>
        <end position="161"/>
    </location>
</feature>
<feature type="region of interest" description="Disordered" evidence="1">
    <location>
        <begin position="428"/>
        <end position="469"/>
    </location>
</feature>
<reference evidence="4 5" key="2">
    <citation type="journal article" date="2011" name="PLoS Genet.">
        <title>Caenorhabditis briggsae recombinant inbred line genotypes reveal inter-strain incompatibility and the evolution of recombination.</title>
        <authorList>
            <person name="Ross J.A."/>
            <person name="Koboldt D.C."/>
            <person name="Staisch J.E."/>
            <person name="Chamberlin H.M."/>
            <person name="Gupta B.P."/>
            <person name="Miller R.D."/>
            <person name="Baird S.E."/>
            <person name="Haag E.S."/>
        </authorList>
    </citation>
    <scope>NUCLEOTIDE SEQUENCE [LARGE SCALE GENOMIC DNA]</scope>
    <source>
        <strain evidence="4 5">AF16</strain>
    </source>
</reference>
<feature type="compositionally biased region" description="Pro residues" evidence="1">
    <location>
        <begin position="292"/>
        <end position="306"/>
    </location>
</feature>
<dbReference type="KEGG" id="cbr:CBG_16636"/>
<gene>
    <name evidence="4" type="ORF">CBG16636</name>
    <name evidence="4" type="ORF">CBG_16636</name>
</gene>
<feature type="region of interest" description="Disordered" evidence="1">
    <location>
        <begin position="25"/>
        <end position="55"/>
    </location>
</feature>
<sequence length="606" mass="65013">MAIFMAILGICTVAAMVIPSLIKGPPPPPPPPPTNPPPLTNPPTEKPEQTFPPLPTFAPITPAPTTEMDVTPGIILLVVVFFICISCSGVGVWWYMRKKREQEMAKNTPGGFDDSYDMESGTMSGTSGTSGTSTFGTTATGTTRRTKTTKSGFTTGSTTGTKAKKDKKKKKKKNKKKDKTKSSHSQKSDPKIPMTMSPVLPNPEIPPGASPAAATPVPAPESPAPVPPTEGNALAAAANFSPIPMTMSPVLPNPEIPPGASPAAATPVTAPESPAPVPPTEGNALAAANFPPTAPEPAAPEAPSVPAPACSKRRKHLISKMSKKEKANLSKIQTGLNSVSKLVLSSTSSTMERTEDDVGDEMDISLECDLCKKLIGGLKKLELLECGHFYCVNCTPQQLKEKHTSCFTATSPSSAFTRELSPKQIAEHDGELSQDGVGAERSNIRGSGRQSKKIQVPKSKSGRKRKIRKKPDQQLWSFLYLAKPIVVNLPKNATYGDLLNTLHLLLGVDKKTHEIHIRTHKSSSEEAEGELSTPGEPNPVEVIDSKSRLRDLRIPRQKMAVLEVEEKKKGSAEDKSEPKKNEKEKRGIHEEMPSLSQSRAEEPKSL</sequence>
<dbReference type="EMBL" id="HE600949">
    <property type="protein sequence ID" value="CAP34551.2"/>
    <property type="molecule type" value="Genomic_DNA"/>
</dbReference>
<evidence type="ECO:0000256" key="2">
    <source>
        <dbReference type="SAM" id="Phobius"/>
    </source>
</evidence>
<protein>
    <submittedName>
        <fullName evidence="4">Protein CBG16636</fullName>
    </submittedName>
</protein>
<feature type="chain" id="PRO_5012971732" evidence="3">
    <location>
        <begin position="16"/>
        <end position="606"/>
    </location>
</feature>
<dbReference type="STRING" id="6238.A8XP71"/>
<feature type="compositionally biased region" description="Pro residues" evidence="1">
    <location>
        <begin position="200"/>
        <end position="209"/>
    </location>
</feature>
<feature type="compositionally biased region" description="Low complexity" evidence="1">
    <location>
        <begin position="261"/>
        <end position="272"/>
    </location>
</feature>
<dbReference type="InterPro" id="IPR013083">
    <property type="entry name" value="Znf_RING/FYVE/PHD"/>
</dbReference>
<dbReference type="RefSeq" id="XP_045096022.1">
    <property type="nucleotide sequence ID" value="XM_045244067.1"/>
</dbReference>
<feature type="compositionally biased region" description="Pro residues" evidence="1">
    <location>
        <begin position="251"/>
        <end position="260"/>
    </location>
</feature>
<feature type="compositionally biased region" description="Low complexity" evidence="1">
    <location>
        <begin position="280"/>
        <end position="291"/>
    </location>
</feature>
<dbReference type="Gene3D" id="3.30.40.10">
    <property type="entry name" value="Zinc/RING finger domain, C3HC4 (zinc finger)"/>
    <property type="match status" value="1"/>
</dbReference>
<dbReference type="eggNOG" id="ENOG502TG5C">
    <property type="taxonomic scope" value="Eukaryota"/>
</dbReference>
<feature type="compositionally biased region" description="Basic and acidic residues" evidence="1">
    <location>
        <begin position="543"/>
        <end position="554"/>
    </location>
</feature>
<feature type="signal peptide" evidence="3">
    <location>
        <begin position="1"/>
        <end position="15"/>
    </location>
</feature>
<dbReference type="AlphaFoldDB" id="A8XP71"/>
<keyword evidence="2" id="KW-0812">Transmembrane</keyword>
<keyword evidence="2" id="KW-1133">Transmembrane helix</keyword>
<feature type="transmembrane region" description="Helical" evidence="2">
    <location>
        <begin position="74"/>
        <end position="96"/>
    </location>
</feature>
<keyword evidence="3" id="KW-0732">Signal</keyword>
<feature type="compositionally biased region" description="Basic and acidic residues" evidence="1">
    <location>
        <begin position="564"/>
        <end position="592"/>
    </location>
</feature>
<keyword evidence="2" id="KW-0472">Membrane</keyword>
<dbReference type="HOGENOM" id="CLU_450734_0_0_1"/>
<feature type="compositionally biased region" description="Pro residues" evidence="1">
    <location>
        <begin position="217"/>
        <end position="228"/>
    </location>
</feature>
<keyword evidence="5" id="KW-1185">Reference proteome</keyword>
<dbReference type="SUPFAM" id="SSF57850">
    <property type="entry name" value="RING/U-box"/>
    <property type="match status" value="1"/>
</dbReference>
<feature type="region of interest" description="Disordered" evidence="1">
    <location>
        <begin position="517"/>
        <end position="606"/>
    </location>
</feature>
<feature type="region of interest" description="Disordered" evidence="1">
    <location>
        <begin position="105"/>
        <end position="314"/>
    </location>
</feature>
<proteinExistence type="predicted"/>
<dbReference type="CTD" id="8583928"/>